<keyword evidence="6 7" id="KW-0119">Carbohydrate metabolism</keyword>
<feature type="binding site" evidence="8">
    <location>
        <position position="87"/>
    </location>
    <ligand>
        <name>Mn(2+)</name>
        <dbReference type="ChEBI" id="CHEBI:29035"/>
        <label>2</label>
    </ligand>
</feature>
<gene>
    <name evidence="9" type="primary">glpX</name>
    <name evidence="9" type="ORF">COW24_03320</name>
</gene>
<dbReference type="Proteomes" id="UP000230292">
    <property type="component" value="Unassembled WGS sequence"/>
</dbReference>
<proteinExistence type="inferred from homology"/>
<evidence type="ECO:0000256" key="3">
    <source>
        <dbReference type="ARBA" id="ARBA00022723"/>
    </source>
</evidence>
<dbReference type="GO" id="GO:0005829">
    <property type="term" value="C:cytosol"/>
    <property type="evidence" value="ECO:0007669"/>
    <property type="project" value="TreeGrafter"/>
</dbReference>
<evidence type="ECO:0000313" key="9">
    <source>
        <dbReference type="EMBL" id="PIW36845.1"/>
    </source>
</evidence>
<keyword evidence="3 8" id="KW-0479">Metal-binding</keyword>
<dbReference type="PIRSF" id="PIRSF004532">
    <property type="entry name" value="GlpX"/>
    <property type="match status" value="1"/>
</dbReference>
<dbReference type="Gene3D" id="3.40.190.90">
    <property type="match status" value="1"/>
</dbReference>
<organism evidence="9 10">
    <name type="scientific">Candidatus Kerfeldbacteria bacterium CG15_BIG_FIL_POST_REV_8_21_14_020_45_12</name>
    <dbReference type="NCBI Taxonomy" id="2014247"/>
    <lineage>
        <taxon>Bacteria</taxon>
        <taxon>Candidatus Kerfeldiibacteriota</taxon>
    </lineage>
</organism>
<dbReference type="FunFam" id="3.40.190.90:FF:000001">
    <property type="entry name" value="Fructose-1,6-bisphosphatase"/>
    <property type="match status" value="1"/>
</dbReference>
<evidence type="ECO:0000256" key="5">
    <source>
        <dbReference type="ARBA" id="ARBA00023211"/>
    </source>
</evidence>
<protein>
    <recommendedName>
        <fullName evidence="7">Fructose-1,6-bisphosphatase</fullName>
    </recommendedName>
</protein>
<dbReference type="AlphaFoldDB" id="A0A2M7H3P0"/>
<comment type="cofactor">
    <cofactor evidence="8">
        <name>Mn(2+)</name>
        <dbReference type="ChEBI" id="CHEBI:29035"/>
    </cofactor>
</comment>
<dbReference type="Pfam" id="PF03320">
    <property type="entry name" value="FBPase_glpX"/>
    <property type="match status" value="1"/>
</dbReference>
<evidence type="ECO:0000256" key="6">
    <source>
        <dbReference type="ARBA" id="ARBA00023277"/>
    </source>
</evidence>
<evidence type="ECO:0000256" key="1">
    <source>
        <dbReference type="ARBA" id="ARBA00001273"/>
    </source>
</evidence>
<comment type="catalytic activity">
    <reaction evidence="1">
        <text>beta-D-fructose 1,6-bisphosphate + H2O = beta-D-fructose 6-phosphate + phosphate</text>
        <dbReference type="Rhea" id="RHEA:11064"/>
        <dbReference type="ChEBI" id="CHEBI:15377"/>
        <dbReference type="ChEBI" id="CHEBI:32966"/>
        <dbReference type="ChEBI" id="CHEBI:43474"/>
        <dbReference type="ChEBI" id="CHEBI:57634"/>
        <dbReference type="EC" id="3.1.3.11"/>
    </reaction>
</comment>
<feature type="binding site" evidence="8">
    <location>
        <position position="33"/>
    </location>
    <ligand>
        <name>Mn(2+)</name>
        <dbReference type="ChEBI" id="CHEBI:29035"/>
        <label>1</label>
    </ligand>
</feature>
<dbReference type="GO" id="GO:0042132">
    <property type="term" value="F:fructose 1,6-bisphosphate 1-phosphatase activity"/>
    <property type="evidence" value="ECO:0007669"/>
    <property type="project" value="UniProtKB-EC"/>
</dbReference>
<evidence type="ECO:0000256" key="4">
    <source>
        <dbReference type="ARBA" id="ARBA00022801"/>
    </source>
</evidence>
<keyword evidence="5 8" id="KW-0464">Manganese</keyword>
<accession>A0A2M7H3P0</accession>
<feature type="binding site" evidence="8">
    <location>
        <position position="57"/>
    </location>
    <ligand>
        <name>Mn(2+)</name>
        <dbReference type="ChEBI" id="CHEBI:29035"/>
        <label>1</label>
    </ligand>
</feature>
<reference evidence="9 10" key="1">
    <citation type="submission" date="2017-09" db="EMBL/GenBank/DDBJ databases">
        <title>Depth-based differentiation of microbial function through sediment-hosted aquifers and enrichment of novel symbionts in the deep terrestrial subsurface.</title>
        <authorList>
            <person name="Probst A.J."/>
            <person name="Ladd B."/>
            <person name="Jarett J.K."/>
            <person name="Geller-Mcgrath D.E."/>
            <person name="Sieber C.M."/>
            <person name="Emerson J.B."/>
            <person name="Anantharaman K."/>
            <person name="Thomas B.C."/>
            <person name="Malmstrom R."/>
            <person name="Stieglmeier M."/>
            <person name="Klingl A."/>
            <person name="Woyke T."/>
            <person name="Ryan C.M."/>
            <person name="Banfield J.F."/>
        </authorList>
    </citation>
    <scope>NUCLEOTIDE SEQUENCE [LARGE SCALE GENOMIC DNA]</scope>
    <source>
        <strain evidence="9">CG15_BIG_FIL_POST_REV_8_21_14_020_45_12</strain>
    </source>
</reference>
<dbReference type="PANTHER" id="PTHR30447">
    <property type="entry name" value="FRUCTOSE-1,6-BISPHOSPHATASE CLASS 2"/>
    <property type="match status" value="1"/>
</dbReference>
<feature type="binding site" evidence="8">
    <location>
        <position position="215"/>
    </location>
    <ligand>
        <name>Mn(2+)</name>
        <dbReference type="ChEBI" id="CHEBI:29035"/>
        <label>2</label>
    </ligand>
</feature>
<evidence type="ECO:0000313" key="10">
    <source>
        <dbReference type="Proteomes" id="UP000230292"/>
    </source>
</evidence>
<dbReference type="InterPro" id="IPR004464">
    <property type="entry name" value="FBPase_class-2/SBPase"/>
</dbReference>
<dbReference type="GO" id="GO:0006071">
    <property type="term" value="P:glycerol metabolic process"/>
    <property type="evidence" value="ECO:0007669"/>
    <property type="project" value="InterPro"/>
</dbReference>
<dbReference type="SUPFAM" id="SSF56655">
    <property type="entry name" value="Carbohydrate phosphatase"/>
    <property type="match status" value="1"/>
</dbReference>
<evidence type="ECO:0000256" key="8">
    <source>
        <dbReference type="PIRSR" id="PIRSR004532-1"/>
    </source>
</evidence>
<evidence type="ECO:0000256" key="2">
    <source>
        <dbReference type="ARBA" id="ARBA00008989"/>
    </source>
</evidence>
<evidence type="ECO:0000256" key="7">
    <source>
        <dbReference type="PIRNR" id="PIRNR004532"/>
    </source>
</evidence>
<dbReference type="EMBL" id="PFGC01000038">
    <property type="protein sequence ID" value="PIW36845.1"/>
    <property type="molecule type" value="Genomic_DNA"/>
</dbReference>
<comment type="similarity">
    <text evidence="2 7">Belongs to the FBPase class 2 family.</text>
</comment>
<dbReference type="GO" id="GO:0006094">
    <property type="term" value="P:gluconeogenesis"/>
    <property type="evidence" value="ECO:0007669"/>
    <property type="project" value="InterPro"/>
</dbReference>
<dbReference type="Gene3D" id="3.30.540.10">
    <property type="entry name" value="Fructose-1,6-Bisphosphatase, subunit A, domain 1"/>
    <property type="match status" value="1"/>
</dbReference>
<dbReference type="GO" id="GO:0046872">
    <property type="term" value="F:metal ion binding"/>
    <property type="evidence" value="ECO:0007669"/>
    <property type="project" value="UniProtKB-KW"/>
</dbReference>
<keyword evidence="4" id="KW-0378">Hydrolase</keyword>
<sequence length="324" mass="34031">MHKLLELDLVRVVEDAAIASAKLMGAGDNNSADQAATEAMRLRLNDLNIDGRIVIGEGERDEAPMLYIGEEVGTKAAGAPQIDIAVDPLEGTNLCSSGGNGSVTLMAIAERGGLLHAPDIYMNKLIVSPEAAGKVDINAPVKDNIASLAKALGRTAAELVVVVLERDRHDQLIKEIRATGARIKLVTDGDVMPSIAAAVHGPNIHAVMGVGAAPEGVITAAALKCLKGYMQAHFVIRNDEDERRLKAAGVKDPSALLEIDDLAPGKQILFAATGVTSGELLEPVRFFAGGARTNTLVMSLSEGTARFVDSIHSLDGARLPVIFR</sequence>
<dbReference type="PANTHER" id="PTHR30447:SF0">
    <property type="entry name" value="FRUCTOSE-1,6-BISPHOSPHATASE 1 CLASS 2-RELATED"/>
    <property type="match status" value="1"/>
</dbReference>
<comment type="caution">
    <text evidence="9">The sequence shown here is derived from an EMBL/GenBank/DDBJ whole genome shotgun (WGS) entry which is preliminary data.</text>
</comment>
<dbReference type="CDD" id="cd01516">
    <property type="entry name" value="FBPase_glpX"/>
    <property type="match status" value="1"/>
</dbReference>
<feature type="binding site" evidence="8">
    <location>
        <position position="90"/>
    </location>
    <ligand>
        <name>Mn(2+)</name>
        <dbReference type="ChEBI" id="CHEBI:29035"/>
        <label>2</label>
    </ligand>
</feature>
<name>A0A2M7H3P0_9BACT</name>
<dbReference type="GO" id="GO:0030388">
    <property type="term" value="P:fructose 1,6-bisphosphate metabolic process"/>
    <property type="evidence" value="ECO:0007669"/>
    <property type="project" value="TreeGrafter"/>
</dbReference>
<dbReference type="NCBIfam" id="TIGR00330">
    <property type="entry name" value="glpX"/>
    <property type="match status" value="1"/>
</dbReference>